<proteinExistence type="predicted"/>
<evidence type="ECO:0008006" key="3">
    <source>
        <dbReference type="Google" id="ProtNLM"/>
    </source>
</evidence>
<dbReference type="AlphaFoldDB" id="A0A8H8DFK5"/>
<dbReference type="PANTHER" id="PTHR32251:SF17">
    <property type="entry name" value="STEROID 5-ALPHA REDUCTASE C-TERMINAL DOMAIN-CONTAINING PROTEIN"/>
    <property type="match status" value="1"/>
</dbReference>
<dbReference type="GO" id="GO:0016020">
    <property type="term" value="C:membrane"/>
    <property type="evidence" value="ECO:0007669"/>
    <property type="project" value="TreeGrafter"/>
</dbReference>
<gene>
    <name evidence="1" type="ORF">BJ554DRAFT_3954</name>
</gene>
<dbReference type="OrthoDB" id="67965at2759"/>
<dbReference type="Gene3D" id="1.20.120.1630">
    <property type="match status" value="1"/>
</dbReference>
<dbReference type="InterPro" id="IPR010721">
    <property type="entry name" value="UstE-like"/>
</dbReference>
<keyword evidence="2" id="KW-1185">Reference proteome</keyword>
<dbReference type="Proteomes" id="UP000673691">
    <property type="component" value="Unassembled WGS sequence"/>
</dbReference>
<dbReference type="Pfam" id="PF06966">
    <property type="entry name" value="DUF1295"/>
    <property type="match status" value="1"/>
</dbReference>
<evidence type="ECO:0000313" key="1">
    <source>
        <dbReference type="EMBL" id="KAG5456336.1"/>
    </source>
</evidence>
<dbReference type="EMBL" id="JAEFCI010011904">
    <property type="protein sequence ID" value="KAG5456336.1"/>
    <property type="molecule type" value="Genomic_DNA"/>
</dbReference>
<protein>
    <recommendedName>
        <fullName evidence="3">DUF1295 domain-containing protein</fullName>
    </recommendedName>
</protein>
<reference evidence="1 2" key="1">
    <citation type="journal article" name="Sci. Rep.">
        <title>Genome-scale phylogenetic analyses confirm Olpidium as the closest living zoosporic fungus to the non-flagellated, terrestrial fungi.</title>
        <authorList>
            <person name="Chang Y."/>
            <person name="Rochon D."/>
            <person name="Sekimoto S."/>
            <person name="Wang Y."/>
            <person name="Chovatia M."/>
            <person name="Sandor L."/>
            <person name="Salamov A."/>
            <person name="Grigoriev I.V."/>
            <person name="Stajich J.E."/>
            <person name="Spatafora J.W."/>
        </authorList>
    </citation>
    <scope>NUCLEOTIDE SEQUENCE [LARGE SCALE GENOMIC DNA]</scope>
    <source>
        <strain evidence="1">S191</strain>
    </source>
</reference>
<name>A0A8H8DFK5_9FUNG</name>
<sequence length="309" mass="33983">MLPRSPLWAAEALNCALQLAGFVLAAPLRTVSRAPLPAPVSRRAAGEKFYDAFGCLGFLLTVSYSFFASSGPEGPHSARSVLATATTLLWSLRLGSFLLRRVLASRNGDSRFEIIKRSPPAFFVAWAGQAAWVAVTSSPVVLVNVLDSRTFAPLGALDYAGLALWTVGFAIEVVSDRQKSAFNARQRDMKEKRWIEEGLWKYSRTCNLGFWAFPELEGQAALLRTPALFRNAWCLLCHCCCDCQTRPSQLLWRGNKDVLLANQFLTRARALLTAACLRLATRMSGRCSCGSASTCFATRGLNMPRSRSF</sequence>
<accession>A0A8H8DFK5</accession>
<organism evidence="1 2">
    <name type="scientific">Olpidium bornovanus</name>
    <dbReference type="NCBI Taxonomy" id="278681"/>
    <lineage>
        <taxon>Eukaryota</taxon>
        <taxon>Fungi</taxon>
        <taxon>Fungi incertae sedis</taxon>
        <taxon>Olpidiomycota</taxon>
        <taxon>Olpidiomycotina</taxon>
        <taxon>Olpidiomycetes</taxon>
        <taxon>Olpidiales</taxon>
        <taxon>Olpidiaceae</taxon>
        <taxon>Olpidium</taxon>
    </lineage>
</organism>
<evidence type="ECO:0000313" key="2">
    <source>
        <dbReference type="Proteomes" id="UP000673691"/>
    </source>
</evidence>
<dbReference type="PANTHER" id="PTHR32251">
    <property type="entry name" value="3-OXO-5-ALPHA-STEROID 4-DEHYDROGENASE"/>
    <property type="match status" value="1"/>
</dbReference>
<comment type="caution">
    <text evidence="1">The sequence shown here is derived from an EMBL/GenBank/DDBJ whole genome shotgun (WGS) entry which is preliminary data.</text>
</comment>